<organism evidence="7">
    <name type="scientific">Leptosphaeria maculans (strain JN3 / isolate v23.1.3 / race Av1-4-5-6-7-8)</name>
    <name type="common">Blackleg fungus</name>
    <name type="synonym">Phoma lingam</name>
    <dbReference type="NCBI Taxonomy" id="985895"/>
    <lineage>
        <taxon>Eukaryota</taxon>
        <taxon>Fungi</taxon>
        <taxon>Dikarya</taxon>
        <taxon>Ascomycota</taxon>
        <taxon>Pezizomycotina</taxon>
        <taxon>Dothideomycetes</taxon>
        <taxon>Pleosporomycetidae</taxon>
        <taxon>Pleosporales</taxon>
        <taxon>Pleosporineae</taxon>
        <taxon>Leptosphaeriaceae</taxon>
        <taxon>Plenodomus</taxon>
        <taxon>Plenodomus lingam/Leptosphaeria maculans species complex</taxon>
    </lineage>
</organism>
<keyword evidence="2" id="KW-0378">Hydrolase</keyword>
<gene>
    <name evidence="6" type="ORF">LEMA_P067430.1</name>
</gene>
<evidence type="ECO:0000256" key="3">
    <source>
        <dbReference type="ARBA" id="ARBA00023295"/>
    </source>
</evidence>
<dbReference type="Gene3D" id="2.115.10.20">
    <property type="entry name" value="Glycosyl hydrolase domain, family 43"/>
    <property type="match status" value="1"/>
</dbReference>
<dbReference type="CAZy" id="GH43">
    <property type="family name" value="Glycoside Hydrolase Family 43"/>
</dbReference>
<comment type="similarity">
    <text evidence="1">Belongs to the glycosyl hydrolase 43 family.</text>
</comment>
<keyword evidence="3" id="KW-0326">Glycosidase</keyword>
<dbReference type="InterPro" id="IPR012338">
    <property type="entry name" value="Beta-lactam/transpept-like"/>
</dbReference>
<keyword evidence="7" id="KW-1185">Reference proteome</keyword>
<dbReference type="Gene3D" id="3.40.710.10">
    <property type="entry name" value="DD-peptidase/beta-lactamase superfamily"/>
    <property type="match status" value="1"/>
</dbReference>
<dbReference type="SUPFAM" id="SSF75005">
    <property type="entry name" value="Arabinanase/levansucrase/invertase"/>
    <property type="match status" value="1"/>
</dbReference>
<feature type="compositionally biased region" description="Gly residues" evidence="4">
    <location>
        <begin position="356"/>
        <end position="365"/>
    </location>
</feature>
<dbReference type="AlphaFoldDB" id="E4ZIW5"/>
<dbReference type="InterPro" id="IPR023296">
    <property type="entry name" value="Glyco_hydro_beta-prop_sf"/>
</dbReference>
<name>E4ZIW5_LEPMJ</name>
<evidence type="ECO:0000256" key="2">
    <source>
        <dbReference type="ARBA" id="ARBA00022801"/>
    </source>
</evidence>
<evidence type="ECO:0000259" key="5">
    <source>
        <dbReference type="Pfam" id="PF00144"/>
    </source>
</evidence>
<dbReference type="InterPro" id="IPR052907">
    <property type="entry name" value="Beta-lactamase/esterase"/>
</dbReference>
<dbReference type="GO" id="GO:0005975">
    <property type="term" value="P:carbohydrate metabolic process"/>
    <property type="evidence" value="ECO:0007669"/>
    <property type="project" value="InterPro"/>
</dbReference>
<feature type="region of interest" description="Disordered" evidence="4">
    <location>
        <begin position="356"/>
        <end position="379"/>
    </location>
</feature>
<dbReference type="EMBL" id="FP929072">
    <property type="protein sequence ID" value="CBX91235.1"/>
    <property type="molecule type" value="Genomic_DNA"/>
</dbReference>
<dbReference type="PANTHER" id="PTHR43319:SF3">
    <property type="entry name" value="BETA-LACTAMASE-RELATED DOMAIN-CONTAINING PROTEIN"/>
    <property type="match status" value="1"/>
</dbReference>
<accession>E4ZIW5</accession>
<evidence type="ECO:0000313" key="6">
    <source>
        <dbReference type="EMBL" id="CBX91235.1"/>
    </source>
</evidence>
<dbReference type="InterPro" id="IPR001466">
    <property type="entry name" value="Beta-lactam-related"/>
</dbReference>
<feature type="domain" description="Beta-lactamase-related" evidence="5">
    <location>
        <begin position="514"/>
        <end position="862"/>
    </location>
</feature>
<dbReference type="HOGENOM" id="CLU_015891_0_0_1"/>
<dbReference type="CDD" id="cd18820">
    <property type="entry name" value="GH43_LbAraf43-like"/>
    <property type="match status" value="1"/>
</dbReference>
<dbReference type="Proteomes" id="UP000002668">
    <property type="component" value="Genome"/>
</dbReference>
<dbReference type="SUPFAM" id="SSF56601">
    <property type="entry name" value="beta-lactamase/transpeptidase-like"/>
    <property type="match status" value="1"/>
</dbReference>
<dbReference type="VEuPathDB" id="FungiDB:LEMA_P067430.1"/>
<evidence type="ECO:0000313" key="7">
    <source>
        <dbReference type="Proteomes" id="UP000002668"/>
    </source>
</evidence>
<dbReference type="STRING" id="985895.E4ZIW5"/>
<dbReference type="GO" id="GO:0004553">
    <property type="term" value="F:hydrolase activity, hydrolyzing O-glycosyl compounds"/>
    <property type="evidence" value="ECO:0007669"/>
    <property type="project" value="InterPro"/>
</dbReference>
<evidence type="ECO:0000256" key="1">
    <source>
        <dbReference type="ARBA" id="ARBA00009865"/>
    </source>
</evidence>
<protein>
    <recommendedName>
        <fullName evidence="5">Beta-lactamase-related domain-containing protein</fullName>
    </recommendedName>
</protein>
<dbReference type="InParanoid" id="E4ZIW5"/>
<sequence>MAQTLQPHWPAQAPSYNDHILTITSSSCADPYVLWDKGTYYMTFTCGGHIEIWAADSLFDFERRCRKEVVWRPPPDQPYSADLWAPELHAINGKWWVYFAADDPKIGNRSHRMYVLEGPPADENPLQPAKWRFHGRVGGLPEDQWAIDGTVVALYGSQFFVYSGWPFGTHADESRQEIYIIEMISPTECKGRPIRISTPDLQFEFSGTSGINEGPQFLCSPDGRWSGIVYSCAGSWTHEYKMNVLYYTGGHPLDPTSWAKSNKPLLQASRDDSPPYGPGHGNFVLVSGPSGPEVWGIFHATDAKTGWEGRKARVMRVGWGNGGPFMGNGECGRCCGEVEHFIQGCPGGVCGGRGHGGSAGGGGGSFLQPGRQGGNSTEDLKREVKNLVKGGKGLINFEDEEQSHHFECETISRKRYTNSTPSISILCPSVPLLNALPALTYGDDELNNTLIRGTPRRGKAVSSLLKSTHTPHTYAHPSTLRPNKVSSPPLPPPPNMANIQGTCDPRFAPLQALLEQNLTSGLELGASICVNLHGTNVVDLCGGYTSPAKTQAWTPTTLVSIWSTTKTISALATLLCIDRGLLDPNAPVSTYWPAFGQNGKQDIKVRHLLSHASGLSAWSDKISMQDLCDLDKSTTLLEQQAPLWPPGSASGYHAWSMGHLLDALVTRVSGNPFAQFIQDELAQPLGADFQLGAKEQDWPRLAEIVPPSPMEPPASVADATSIAAQTMRNPPLDANVANTPLWRRAQLAAGNGHSNAHSVARIMSVISLGGSVDGKQFLSPATMDLVFKEEQKGVDLVLGVPLKFGLGFGLTGEDTNRSWIPGGRVATWGGWGGSIVVMDADRGLTIAYVMNKMMSGPAADERMRGYVEAVYKALGTEV</sequence>
<dbReference type="PANTHER" id="PTHR43319">
    <property type="entry name" value="BETA-LACTAMASE-RELATED"/>
    <property type="match status" value="1"/>
</dbReference>
<proteinExistence type="inferred from homology"/>
<dbReference type="eggNOG" id="ENOG502RY4A">
    <property type="taxonomic scope" value="Eukaryota"/>
</dbReference>
<dbReference type="GeneID" id="13288549"/>
<dbReference type="InterPro" id="IPR006710">
    <property type="entry name" value="Glyco_hydro_43"/>
</dbReference>
<evidence type="ECO:0000256" key="4">
    <source>
        <dbReference type="SAM" id="MobiDB-lite"/>
    </source>
</evidence>
<dbReference type="Pfam" id="PF04616">
    <property type="entry name" value="Glyco_hydro_43"/>
    <property type="match status" value="1"/>
</dbReference>
<dbReference type="OrthoDB" id="272289at2759"/>
<reference evidence="7" key="1">
    <citation type="journal article" date="2011" name="Nat. Commun.">
        <title>Effector diversification within compartments of the Leptosphaeria maculans genome affected by Repeat-Induced Point mutations.</title>
        <authorList>
            <person name="Rouxel T."/>
            <person name="Grandaubert J."/>
            <person name="Hane J.K."/>
            <person name="Hoede C."/>
            <person name="van de Wouw A.P."/>
            <person name="Couloux A."/>
            <person name="Dominguez V."/>
            <person name="Anthouard V."/>
            <person name="Bally P."/>
            <person name="Bourras S."/>
            <person name="Cozijnsen A.J."/>
            <person name="Ciuffetti L.M."/>
            <person name="Degrave A."/>
            <person name="Dilmaghani A."/>
            <person name="Duret L."/>
            <person name="Fudal I."/>
            <person name="Goodwin S.B."/>
            <person name="Gout L."/>
            <person name="Glaser N."/>
            <person name="Linglin J."/>
            <person name="Kema G.H.J."/>
            <person name="Lapalu N."/>
            <person name="Lawrence C.B."/>
            <person name="May K."/>
            <person name="Meyer M."/>
            <person name="Ollivier B."/>
            <person name="Poulain J."/>
            <person name="Schoch C.L."/>
            <person name="Simon A."/>
            <person name="Spatafora J.W."/>
            <person name="Stachowiak A."/>
            <person name="Turgeon B.G."/>
            <person name="Tyler B.M."/>
            <person name="Vincent D."/>
            <person name="Weissenbach J."/>
            <person name="Amselem J."/>
            <person name="Quesneville H."/>
            <person name="Oliver R.P."/>
            <person name="Wincker P."/>
            <person name="Balesdent M.-H."/>
            <person name="Howlett B.J."/>
        </authorList>
    </citation>
    <scope>NUCLEOTIDE SEQUENCE [LARGE SCALE GENOMIC DNA]</scope>
    <source>
        <strain evidence="7">JN3 / isolate v23.1.3 / race Av1-4-5-6-7-8</strain>
    </source>
</reference>
<dbReference type="Pfam" id="PF00144">
    <property type="entry name" value="Beta-lactamase"/>
    <property type="match status" value="1"/>
</dbReference>
<feature type="region of interest" description="Disordered" evidence="4">
    <location>
        <begin position="468"/>
        <end position="492"/>
    </location>
</feature>